<dbReference type="Proteomes" id="UP000076976">
    <property type="component" value="Unassembled WGS sequence"/>
</dbReference>
<gene>
    <name evidence="4" type="ORF">AWH69_05955</name>
</gene>
<dbReference type="InterPro" id="IPR050832">
    <property type="entry name" value="Bact_Acetyltransf"/>
</dbReference>
<proteinExistence type="predicted"/>
<dbReference type="CDD" id="cd04301">
    <property type="entry name" value="NAT_SF"/>
    <property type="match status" value="1"/>
</dbReference>
<dbReference type="PROSITE" id="PS51186">
    <property type="entry name" value="GNAT"/>
    <property type="match status" value="1"/>
</dbReference>
<evidence type="ECO:0000313" key="4">
    <source>
        <dbReference type="EMBL" id="OAB87604.1"/>
    </source>
</evidence>
<organism evidence="4 5">
    <name type="scientific">Janibacter melonis</name>
    <dbReference type="NCBI Taxonomy" id="262209"/>
    <lineage>
        <taxon>Bacteria</taxon>
        <taxon>Bacillati</taxon>
        <taxon>Actinomycetota</taxon>
        <taxon>Actinomycetes</taxon>
        <taxon>Micrococcales</taxon>
        <taxon>Intrasporangiaceae</taxon>
        <taxon>Janibacter</taxon>
    </lineage>
</organism>
<reference evidence="4 5" key="1">
    <citation type="submission" date="2016-01" db="EMBL/GenBank/DDBJ databases">
        <title>Janibacter melonis strain CD11_4 genome sequencing and assembly.</title>
        <authorList>
            <person name="Nair G.R."/>
            <person name="Kaur G."/>
            <person name="Chander A.M."/>
            <person name="Mayilraj S."/>
        </authorList>
    </citation>
    <scope>NUCLEOTIDE SEQUENCE [LARGE SCALE GENOMIC DNA]</scope>
    <source>
        <strain evidence="4 5">CD11-4</strain>
    </source>
</reference>
<dbReference type="GO" id="GO:0016747">
    <property type="term" value="F:acyltransferase activity, transferring groups other than amino-acyl groups"/>
    <property type="evidence" value="ECO:0007669"/>
    <property type="project" value="InterPro"/>
</dbReference>
<dbReference type="Gene3D" id="3.40.630.30">
    <property type="match status" value="1"/>
</dbReference>
<dbReference type="InterPro" id="IPR016181">
    <property type="entry name" value="Acyl_CoA_acyltransferase"/>
</dbReference>
<dbReference type="PANTHER" id="PTHR43877">
    <property type="entry name" value="AMINOALKYLPHOSPHONATE N-ACETYLTRANSFERASE-RELATED-RELATED"/>
    <property type="match status" value="1"/>
</dbReference>
<keyword evidence="5" id="KW-1185">Reference proteome</keyword>
<dbReference type="SUPFAM" id="SSF55729">
    <property type="entry name" value="Acyl-CoA N-acyltransferases (Nat)"/>
    <property type="match status" value="1"/>
</dbReference>
<dbReference type="Pfam" id="PF00583">
    <property type="entry name" value="Acetyltransf_1"/>
    <property type="match status" value="1"/>
</dbReference>
<dbReference type="AlphaFoldDB" id="A0A176QD48"/>
<evidence type="ECO:0000259" key="3">
    <source>
        <dbReference type="PROSITE" id="PS51186"/>
    </source>
</evidence>
<protein>
    <recommendedName>
        <fullName evidence="3">N-acetyltransferase domain-containing protein</fullName>
    </recommendedName>
</protein>
<evidence type="ECO:0000313" key="5">
    <source>
        <dbReference type="Proteomes" id="UP000076976"/>
    </source>
</evidence>
<dbReference type="EMBL" id="LQZG01000002">
    <property type="protein sequence ID" value="OAB87604.1"/>
    <property type="molecule type" value="Genomic_DNA"/>
</dbReference>
<keyword evidence="2" id="KW-0012">Acyltransferase</keyword>
<name>A0A176QD48_9MICO</name>
<comment type="caution">
    <text evidence="4">The sequence shown here is derived from an EMBL/GenBank/DDBJ whole genome shotgun (WGS) entry which is preliminary data.</text>
</comment>
<feature type="domain" description="N-acetyltransferase" evidence="3">
    <location>
        <begin position="1"/>
        <end position="164"/>
    </location>
</feature>
<dbReference type="PANTHER" id="PTHR43877:SF2">
    <property type="entry name" value="AMINOALKYLPHOSPHONATE N-ACETYLTRANSFERASE-RELATED"/>
    <property type="match status" value="1"/>
</dbReference>
<dbReference type="InterPro" id="IPR000182">
    <property type="entry name" value="GNAT_dom"/>
</dbReference>
<evidence type="ECO:0000256" key="2">
    <source>
        <dbReference type="ARBA" id="ARBA00023315"/>
    </source>
</evidence>
<evidence type="ECO:0000256" key="1">
    <source>
        <dbReference type="ARBA" id="ARBA00022679"/>
    </source>
</evidence>
<accession>A0A176QD48</accession>
<sequence>MTVRRTREEDWADLRALRLAMLLDAPLAFGSTYARERDYPESLWRERAAGTTWVAHETGATGDVLPVGLVTLWHAPDQAPDESWLVGMWVAPHARGRGVADELVGALLEHARGAGLQRVLLEVAEANARAARAYSRLGFEPTGEGGASRTHPHICEITMAHRLSPPAM</sequence>
<dbReference type="STRING" id="262209.AWH69_05955"/>
<keyword evidence="1" id="KW-0808">Transferase</keyword>
<dbReference type="RefSeq" id="WP_083968510.1">
    <property type="nucleotide sequence ID" value="NZ_LQZG01000002.1"/>
</dbReference>